<dbReference type="SUPFAM" id="SSF47095">
    <property type="entry name" value="HMG-box"/>
    <property type="match status" value="1"/>
</dbReference>
<evidence type="ECO:0000259" key="4">
    <source>
        <dbReference type="PROSITE" id="PS50118"/>
    </source>
</evidence>
<reference evidence="6" key="1">
    <citation type="journal article" date="2016" name="Proc. Natl. Acad. Sci. U.S.A.">
        <title>Comparative genomics of biotechnologically important yeasts.</title>
        <authorList>
            <person name="Riley R."/>
            <person name="Haridas S."/>
            <person name="Wolfe K.H."/>
            <person name="Lopes M.R."/>
            <person name="Hittinger C.T."/>
            <person name="Goeker M."/>
            <person name="Salamov A.A."/>
            <person name="Wisecaver J.H."/>
            <person name="Long T.M."/>
            <person name="Calvey C.H."/>
            <person name="Aerts A.L."/>
            <person name="Barry K.W."/>
            <person name="Choi C."/>
            <person name="Clum A."/>
            <person name="Coughlan A.Y."/>
            <person name="Deshpande S."/>
            <person name="Douglass A.P."/>
            <person name="Hanson S.J."/>
            <person name="Klenk H.-P."/>
            <person name="LaButti K.M."/>
            <person name="Lapidus A."/>
            <person name="Lindquist E.A."/>
            <person name="Lipzen A.M."/>
            <person name="Meier-Kolthoff J.P."/>
            <person name="Ohm R.A."/>
            <person name="Otillar R.P."/>
            <person name="Pangilinan J.L."/>
            <person name="Peng Y."/>
            <person name="Rokas A."/>
            <person name="Rosa C.A."/>
            <person name="Scheuner C."/>
            <person name="Sibirny A.A."/>
            <person name="Slot J.C."/>
            <person name="Stielow J.B."/>
            <person name="Sun H."/>
            <person name="Kurtzman C.P."/>
            <person name="Blackwell M."/>
            <person name="Grigoriev I.V."/>
            <person name="Jeffries T.W."/>
        </authorList>
    </citation>
    <scope>NUCLEOTIDE SEQUENCE [LARGE SCALE GENOMIC DNA]</scope>
    <source>
        <strain evidence="6">NRRL Y-1626</strain>
    </source>
</reference>
<feature type="DNA-binding region" description="HMG box" evidence="3">
    <location>
        <begin position="1"/>
        <end position="43"/>
    </location>
</feature>
<keyword evidence="3" id="KW-0539">Nucleus</keyword>
<keyword evidence="6" id="KW-1185">Reference proteome</keyword>
<organism evidence="5 6">
    <name type="scientific">Hanseniaspora valbyensis NRRL Y-1626</name>
    <dbReference type="NCBI Taxonomy" id="766949"/>
    <lineage>
        <taxon>Eukaryota</taxon>
        <taxon>Fungi</taxon>
        <taxon>Dikarya</taxon>
        <taxon>Ascomycota</taxon>
        <taxon>Saccharomycotina</taxon>
        <taxon>Saccharomycetes</taxon>
        <taxon>Saccharomycodales</taxon>
        <taxon>Saccharomycodaceae</taxon>
        <taxon>Hanseniaspora</taxon>
    </lineage>
</organism>
<evidence type="ECO:0000256" key="3">
    <source>
        <dbReference type="PROSITE-ProRule" id="PRU00267"/>
    </source>
</evidence>
<feature type="domain" description="HMG box" evidence="4">
    <location>
        <begin position="1"/>
        <end position="43"/>
    </location>
</feature>
<comment type="caution">
    <text evidence="5">The sequence shown here is derived from an EMBL/GenBank/DDBJ whole genome shotgun (WGS) entry which is preliminary data.</text>
</comment>
<keyword evidence="1 3" id="KW-0238">DNA-binding</keyword>
<proteinExistence type="predicted"/>
<dbReference type="GO" id="GO:0000122">
    <property type="term" value="P:negative regulation of transcription by RNA polymerase II"/>
    <property type="evidence" value="ECO:0007669"/>
    <property type="project" value="TreeGrafter"/>
</dbReference>
<protein>
    <recommendedName>
        <fullName evidence="4">HMG box domain-containing protein</fullName>
    </recommendedName>
</protein>
<evidence type="ECO:0000256" key="2">
    <source>
        <dbReference type="ARBA" id="ARBA00023163"/>
    </source>
</evidence>
<dbReference type="InterPro" id="IPR009071">
    <property type="entry name" value="HMG_box_dom"/>
</dbReference>
<dbReference type="InterPro" id="IPR050140">
    <property type="entry name" value="SRY-related_HMG-box_TF-like"/>
</dbReference>
<dbReference type="GO" id="GO:0030154">
    <property type="term" value="P:cell differentiation"/>
    <property type="evidence" value="ECO:0007669"/>
    <property type="project" value="TreeGrafter"/>
</dbReference>
<dbReference type="Proteomes" id="UP000092321">
    <property type="component" value="Unassembled WGS sequence"/>
</dbReference>
<gene>
    <name evidence="5" type="ORF">HANVADRAFT_19016</name>
</gene>
<feature type="non-terminal residue" evidence="5">
    <location>
        <position position="1"/>
    </location>
</feature>
<dbReference type="AlphaFoldDB" id="A0A1B7THW8"/>
<dbReference type="InterPro" id="IPR036910">
    <property type="entry name" value="HMG_box_dom_sf"/>
</dbReference>
<accession>A0A1B7THW8</accession>
<dbReference type="OrthoDB" id="3973069at2759"/>
<dbReference type="GO" id="GO:0005634">
    <property type="term" value="C:nucleus"/>
    <property type="evidence" value="ECO:0007669"/>
    <property type="project" value="UniProtKB-UniRule"/>
</dbReference>
<dbReference type="GO" id="GO:0001228">
    <property type="term" value="F:DNA-binding transcription activator activity, RNA polymerase II-specific"/>
    <property type="evidence" value="ECO:0007669"/>
    <property type="project" value="TreeGrafter"/>
</dbReference>
<evidence type="ECO:0000313" key="5">
    <source>
        <dbReference type="EMBL" id="OBA28323.1"/>
    </source>
</evidence>
<dbReference type="Pfam" id="PF00505">
    <property type="entry name" value="HMG_box"/>
    <property type="match status" value="1"/>
</dbReference>
<feature type="non-terminal residue" evidence="5">
    <location>
        <position position="50"/>
    </location>
</feature>
<name>A0A1B7THW8_9ASCO</name>
<evidence type="ECO:0000313" key="6">
    <source>
        <dbReference type="Proteomes" id="UP000092321"/>
    </source>
</evidence>
<dbReference type="PANTHER" id="PTHR10270">
    <property type="entry name" value="SOX TRANSCRIPTION FACTOR"/>
    <property type="match status" value="1"/>
</dbReference>
<evidence type="ECO:0000256" key="1">
    <source>
        <dbReference type="ARBA" id="ARBA00023125"/>
    </source>
</evidence>
<sequence>LNSSVSKTIGLKWKNLSPEERKHWSDLAEKEKADHQMKYPDYKYVPRRKK</sequence>
<dbReference type="PANTHER" id="PTHR10270:SF161">
    <property type="entry name" value="SEX-DETERMINING REGION Y PROTEIN"/>
    <property type="match status" value="1"/>
</dbReference>
<dbReference type="EMBL" id="LXPE01000004">
    <property type="protein sequence ID" value="OBA28323.1"/>
    <property type="molecule type" value="Genomic_DNA"/>
</dbReference>
<dbReference type="GO" id="GO:0000978">
    <property type="term" value="F:RNA polymerase II cis-regulatory region sequence-specific DNA binding"/>
    <property type="evidence" value="ECO:0007669"/>
    <property type="project" value="TreeGrafter"/>
</dbReference>
<dbReference type="PROSITE" id="PS50118">
    <property type="entry name" value="HMG_BOX_2"/>
    <property type="match status" value="1"/>
</dbReference>
<keyword evidence="2" id="KW-0804">Transcription</keyword>
<dbReference type="Gene3D" id="1.10.30.10">
    <property type="entry name" value="High mobility group box domain"/>
    <property type="match status" value="1"/>
</dbReference>